<dbReference type="SMART" id="SM00831">
    <property type="entry name" value="Cation_ATPase_N"/>
    <property type="match status" value="1"/>
</dbReference>
<dbReference type="AlphaFoldDB" id="A0A7M2TIS1"/>
<feature type="transmembrane region" description="Helical" evidence="2">
    <location>
        <begin position="46"/>
        <end position="67"/>
    </location>
</feature>
<dbReference type="InterPro" id="IPR023298">
    <property type="entry name" value="ATPase_P-typ_TM_dom_sf"/>
</dbReference>
<evidence type="ECO:0000313" key="4">
    <source>
        <dbReference type="EMBL" id="QOV47843.1"/>
    </source>
</evidence>
<keyword evidence="5" id="KW-1185">Reference proteome</keyword>
<keyword evidence="2" id="KW-0812">Transmembrane</keyword>
<dbReference type="Gene3D" id="1.20.1110.10">
    <property type="entry name" value="Calcium-transporting ATPase, transmembrane domain"/>
    <property type="match status" value="1"/>
</dbReference>
<dbReference type="Pfam" id="PF00690">
    <property type="entry name" value="Cation_ATPase_N"/>
    <property type="match status" value="1"/>
</dbReference>
<keyword evidence="2" id="KW-1133">Transmembrane helix</keyword>
<accession>A0A7M2TIS1</accession>
<organism evidence="4 5">
    <name type="scientific">Streptomyces chromofuscus</name>
    <dbReference type="NCBI Taxonomy" id="42881"/>
    <lineage>
        <taxon>Bacteria</taxon>
        <taxon>Bacillati</taxon>
        <taxon>Actinomycetota</taxon>
        <taxon>Actinomycetes</taxon>
        <taxon>Kitasatosporales</taxon>
        <taxon>Streptomycetaceae</taxon>
        <taxon>Streptomyces</taxon>
    </lineage>
</organism>
<protein>
    <recommendedName>
        <fullName evidence="3">Cation-transporting P-type ATPase N-terminal domain-containing protein</fullName>
    </recommendedName>
</protein>
<evidence type="ECO:0000313" key="5">
    <source>
        <dbReference type="Proteomes" id="UP000594008"/>
    </source>
</evidence>
<feature type="region of interest" description="Disordered" evidence="1">
    <location>
        <begin position="69"/>
        <end position="96"/>
    </location>
</feature>
<proteinExistence type="predicted"/>
<sequence length="96" mass="10479">MLGAAPEAGLTSAEVEQRIAACGANEPAERARRPQWLRLLDQFRSWLIGILLAAAVAVVVIGEGRVLGHRRGRAARPPPRRSRVRRPGGHQWTTKG</sequence>
<dbReference type="EMBL" id="CP063374">
    <property type="protein sequence ID" value="QOV47843.1"/>
    <property type="molecule type" value="Genomic_DNA"/>
</dbReference>
<name>A0A7M2TIS1_STRCW</name>
<evidence type="ECO:0000256" key="1">
    <source>
        <dbReference type="SAM" id="MobiDB-lite"/>
    </source>
</evidence>
<feature type="compositionally biased region" description="Basic residues" evidence="1">
    <location>
        <begin position="69"/>
        <end position="88"/>
    </location>
</feature>
<dbReference type="InterPro" id="IPR004014">
    <property type="entry name" value="ATPase_P-typ_cation-transptr_N"/>
</dbReference>
<dbReference type="Gene3D" id="2.70.150.10">
    <property type="entry name" value="Calcium-transporting ATPase, cytoplasmic transduction domain A"/>
    <property type="match status" value="1"/>
</dbReference>
<dbReference type="SUPFAM" id="SSF81665">
    <property type="entry name" value="Calcium ATPase, transmembrane domain M"/>
    <property type="match status" value="1"/>
</dbReference>
<evidence type="ECO:0000256" key="2">
    <source>
        <dbReference type="SAM" id="Phobius"/>
    </source>
</evidence>
<feature type="domain" description="Cation-transporting P-type ATPase N-terminal" evidence="3">
    <location>
        <begin position="1"/>
        <end position="63"/>
    </location>
</feature>
<gene>
    <name evidence="4" type="ORF">IPT68_29940</name>
</gene>
<keyword evidence="2" id="KW-0472">Membrane</keyword>
<dbReference type="KEGG" id="schf:IPT68_29940"/>
<dbReference type="Proteomes" id="UP000594008">
    <property type="component" value="Chromosome"/>
</dbReference>
<evidence type="ECO:0000259" key="3">
    <source>
        <dbReference type="SMART" id="SM00831"/>
    </source>
</evidence>
<reference evidence="4 5" key="1">
    <citation type="submission" date="2020-10" db="EMBL/GenBank/DDBJ databases">
        <title>Streptomyces chromofuscus complate genome analysis.</title>
        <authorList>
            <person name="Anwar N."/>
        </authorList>
    </citation>
    <scope>NUCLEOTIDE SEQUENCE [LARGE SCALE GENOMIC DNA]</scope>
    <source>
        <strain evidence="4 5">DSM 40273</strain>
    </source>
</reference>